<proteinExistence type="predicted"/>
<protein>
    <submittedName>
        <fullName evidence="3">Uncharacterized protein</fullName>
    </submittedName>
</protein>
<evidence type="ECO:0000313" key="4">
    <source>
        <dbReference type="Proteomes" id="UP000325440"/>
    </source>
</evidence>
<evidence type="ECO:0000313" key="3">
    <source>
        <dbReference type="EMBL" id="VVC43999.1"/>
    </source>
</evidence>
<feature type="region of interest" description="Disordered" evidence="1">
    <location>
        <begin position="190"/>
        <end position="234"/>
    </location>
</feature>
<keyword evidence="4" id="KW-1185">Reference proteome</keyword>
<feature type="chain" id="PRO_5022957456" evidence="2">
    <location>
        <begin position="23"/>
        <end position="278"/>
    </location>
</feature>
<dbReference type="AlphaFoldDB" id="A0A5E4NGW0"/>
<dbReference type="Proteomes" id="UP000325440">
    <property type="component" value="Unassembled WGS sequence"/>
</dbReference>
<feature type="compositionally biased region" description="Polar residues" evidence="1">
    <location>
        <begin position="190"/>
        <end position="217"/>
    </location>
</feature>
<feature type="compositionally biased region" description="Low complexity" evidence="1">
    <location>
        <begin position="224"/>
        <end position="234"/>
    </location>
</feature>
<evidence type="ECO:0000256" key="2">
    <source>
        <dbReference type="SAM" id="SignalP"/>
    </source>
</evidence>
<reference evidence="3 4" key="1">
    <citation type="submission" date="2019-08" db="EMBL/GenBank/DDBJ databases">
        <authorList>
            <person name="Alioto T."/>
            <person name="Alioto T."/>
            <person name="Gomez Garrido J."/>
        </authorList>
    </citation>
    <scope>NUCLEOTIDE SEQUENCE [LARGE SCALE GENOMIC DNA]</scope>
</reference>
<name>A0A5E4NGW0_9HEMI</name>
<dbReference type="EMBL" id="CABPRJ010002374">
    <property type="protein sequence ID" value="VVC43999.1"/>
    <property type="molecule type" value="Genomic_DNA"/>
</dbReference>
<organism evidence="3 4">
    <name type="scientific">Cinara cedri</name>
    <dbReference type="NCBI Taxonomy" id="506608"/>
    <lineage>
        <taxon>Eukaryota</taxon>
        <taxon>Metazoa</taxon>
        <taxon>Ecdysozoa</taxon>
        <taxon>Arthropoda</taxon>
        <taxon>Hexapoda</taxon>
        <taxon>Insecta</taxon>
        <taxon>Pterygota</taxon>
        <taxon>Neoptera</taxon>
        <taxon>Paraneoptera</taxon>
        <taxon>Hemiptera</taxon>
        <taxon>Sternorrhyncha</taxon>
        <taxon>Aphidomorpha</taxon>
        <taxon>Aphidoidea</taxon>
        <taxon>Aphididae</taxon>
        <taxon>Lachninae</taxon>
        <taxon>Cinara</taxon>
    </lineage>
</organism>
<gene>
    <name evidence="3" type="ORF">CINCED_3A014770</name>
</gene>
<keyword evidence="2" id="KW-0732">Signal</keyword>
<accession>A0A5E4NGW0</accession>
<evidence type="ECO:0000256" key="1">
    <source>
        <dbReference type="SAM" id="MobiDB-lite"/>
    </source>
</evidence>
<sequence>MTSSSFLTTLLVSFVCSTIVAAAPVMNSTSHAPFDSTENSSSDVFNNHVSDHLQRSNSTITVMPELATANDSATFLDKPSIFNATGNGRETAADNITATEFNTYGPESNSTLTTVAPNIESKPIETGPDTIITNSTFNDSIVATCELKTNSTVFDDDLAIAKSRNSTLNSVDNINSTIVQPQSNLTALNSTTNSSVDTAQQSTSNSSINSMPFSAESQLEPEVSNSTATNTSTGSIVAEQGVGLQLGLEETNTSYTKSAIVKRSFFPVLFQNIWMYWH</sequence>
<feature type="signal peptide" evidence="2">
    <location>
        <begin position="1"/>
        <end position="22"/>
    </location>
</feature>